<dbReference type="Pfam" id="PF24808">
    <property type="entry name" value="DUF7707"/>
    <property type="match status" value="1"/>
</dbReference>
<keyword evidence="4" id="KW-1185">Reference proteome</keyword>
<evidence type="ECO:0000259" key="2">
    <source>
        <dbReference type="Pfam" id="PF24808"/>
    </source>
</evidence>
<evidence type="ECO:0000313" key="3">
    <source>
        <dbReference type="EMBL" id="KAJ3255092.1"/>
    </source>
</evidence>
<comment type="caution">
    <text evidence="3">The sequence shown here is derived from an EMBL/GenBank/DDBJ whole genome shotgun (WGS) entry which is preliminary data.</text>
</comment>
<reference evidence="3" key="1">
    <citation type="submission" date="2020-05" db="EMBL/GenBank/DDBJ databases">
        <title>Phylogenomic resolution of chytrid fungi.</title>
        <authorList>
            <person name="Stajich J.E."/>
            <person name="Amses K."/>
            <person name="Simmons R."/>
            <person name="Seto K."/>
            <person name="Myers J."/>
            <person name="Bonds A."/>
            <person name="Quandt C.A."/>
            <person name="Barry K."/>
            <person name="Liu P."/>
            <person name="Grigoriev I."/>
            <person name="Longcore J.E."/>
            <person name="James T.Y."/>
        </authorList>
    </citation>
    <scope>NUCLEOTIDE SEQUENCE</scope>
    <source>
        <strain evidence="3">PLAUS21</strain>
    </source>
</reference>
<dbReference type="AlphaFoldDB" id="A0AAD5UGR1"/>
<organism evidence="3 4">
    <name type="scientific">Boothiomyces macroporosus</name>
    <dbReference type="NCBI Taxonomy" id="261099"/>
    <lineage>
        <taxon>Eukaryota</taxon>
        <taxon>Fungi</taxon>
        <taxon>Fungi incertae sedis</taxon>
        <taxon>Chytridiomycota</taxon>
        <taxon>Chytridiomycota incertae sedis</taxon>
        <taxon>Chytridiomycetes</taxon>
        <taxon>Rhizophydiales</taxon>
        <taxon>Terramycetaceae</taxon>
        <taxon>Boothiomyces</taxon>
    </lineage>
</organism>
<protein>
    <recommendedName>
        <fullName evidence="2">DUF7707 domain-containing protein</fullName>
    </recommendedName>
</protein>
<feature type="region of interest" description="Disordered" evidence="1">
    <location>
        <begin position="149"/>
        <end position="175"/>
    </location>
</feature>
<gene>
    <name evidence="3" type="ORF">HK103_006635</name>
</gene>
<evidence type="ECO:0000256" key="1">
    <source>
        <dbReference type="SAM" id="MobiDB-lite"/>
    </source>
</evidence>
<dbReference type="Proteomes" id="UP001210925">
    <property type="component" value="Unassembled WGS sequence"/>
</dbReference>
<evidence type="ECO:0000313" key="4">
    <source>
        <dbReference type="Proteomes" id="UP001210925"/>
    </source>
</evidence>
<dbReference type="EMBL" id="JADGKB010000072">
    <property type="protein sequence ID" value="KAJ3255092.1"/>
    <property type="molecule type" value="Genomic_DNA"/>
</dbReference>
<sequence>MSSILFYLAAVNAINLLPQQDMTTKQGICAEQLSYCSVSCFTSVTVNTCDPNTMFFQCQCNPSNGAAVDPNTGLPLPKGVSPTLNFHAMPVQFYECQAEDLNCVNGCVGSSDIATCSANCHSKFSCGSSNAGETLSLGQIGAAVVNNSTTGSNNSTTGSTNGTTGSSNGSTGSGASTNAGEDLGVSGFLGLVLMGIAYIFA</sequence>
<feature type="domain" description="DUF7707" evidence="2">
    <location>
        <begin position="21"/>
        <end position="66"/>
    </location>
</feature>
<proteinExistence type="predicted"/>
<dbReference type="InterPro" id="IPR056124">
    <property type="entry name" value="DUF7707"/>
</dbReference>
<name>A0AAD5UGR1_9FUNG</name>
<accession>A0AAD5UGR1</accession>